<dbReference type="Proteomes" id="UP000270272">
    <property type="component" value="Chromosome"/>
</dbReference>
<keyword evidence="1" id="KW-0812">Transmembrane</keyword>
<dbReference type="AlphaFoldDB" id="A0A3S4IE40"/>
<dbReference type="EMBL" id="LR134204">
    <property type="protein sequence ID" value="VEB89591.1"/>
    <property type="molecule type" value="Genomic_DNA"/>
</dbReference>
<dbReference type="GO" id="GO:0005886">
    <property type="term" value="C:plasma membrane"/>
    <property type="evidence" value="ECO:0007669"/>
    <property type="project" value="TreeGrafter"/>
</dbReference>
<evidence type="ECO:0000313" key="2">
    <source>
        <dbReference type="EMBL" id="VEB89591.1"/>
    </source>
</evidence>
<evidence type="ECO:0000256" key="1">
    <source>
        <dbReference type="SAM" id="Phobius"/>
    </source>
</evidence>
<dbReference type="InterPro" id="IPR013853">
    <property type="entry name" value="EIIC-GAT"/>
</dbReference>
<name>A0A3S4IE40_CITKO</name>
<keyword evidence="2" id="KW-0808">Transferase</keyword>
<gene>
    <name evidence="2" type="primary">gatC_4</name>
    <name evidence="2" type="ORF">NCTC11075_02237</name>
</gene>
<organism evidence="2 3">
    <name type="scientific">Citrobacter koseri</name>
    <name type="common">Citrobacter diversus</name>
    <dbReference type="NCBI Taxonomy" id="545"/>
    <lineage>
        <taxon>Bacteria</taxon>
        <taxon>Pseudomonadati</taxon>
        <taxon>Pseudomonadota</taxon>
        <taxon>Gammaproteobacteria</taxon>
        <taxon>Enterobacterales</taxon>
        <taxon>Enterobacteriaceae</taxon>
        <taxon>Citrobacter</taxon>
    </lineage>
</organism>
<protein>
    <submittedName>
        <fullName evidence="2">Component IIC of galactitol-specific phosphotransferase system</fullName>
    </submittedName>
</protein>
<dbReference type="PANTHER" id="PTHR37324:SF2">
    <property type="entry name" value="PTS SYSTEM GALACTITOL-SPECIFIC EIIC COMPONENT"/>
    <property type="match status" value="1"/>
</dbReference>
<keyword evidence="1" id="KW-0472">Membrane</keyword>
<feature type="transmembrane region" description="Helical" evidence="1">
    <location>
        <begin position="9"/>
        <end position="28"/>
    </location>
</feature>
<dbReference type="GO" id="GO:0015577">
    <property type="term" value="F:galactitol transmembrane transporter activity"/>
    <property type="evidence" value="ECO:0007669"/>
    <property type="project" value="InterPro"/>
</dbReference>
<dbReference type="PANTHER" id="PTHR37324">
    <property type="entry name" value="PTS SYSTEM GALACTITOL-SPECIFIC EIIC COMPONENT"/>
    <property type="match status" value="1"/>
</dbReference>
<proteinExistence type="predicted"/>
<feature type="transmembrane region" description="Helical" evidence="1">
    <location>
        <begin position="69"/>
        <end position="92"/>
    </location>
</feature>
<keyword evidence="1" id="KW-1133">Transmembrane helix</keyword>
<dbReference type="GO" id="GO:0016740">
    <property type="term" value="F:transferase activity"/>
    <property type="evidence" value="ECO:0007669"/>
    <property type="project" value="UniProtKB-KW"/>
</dbReference>
<evidence type="ECO:0000313" key="3">
    <source>
        <dbReference type="Proteomes" id="UP000270272"/>
    </source>
</evidence>
<reference evidence="2 3" key="1">
    <citation type="submission" date="2018-12" db="EMBL/GenBank/DDBJ databases">
        <authorList>
            <consortium name="Pathogen Informatics"/>
        </authorList>
    </citation>
    <scope>NUCLEOTIDE SEQUENCE [LARGE SCALE GENOMIC DNA]</scope>
    <source>
        <strain evidence="2 3">NCTC11075</strain>
    </source>
</reference>
<accession>A0A3S4IE40</accession>
<sequence length="114" mass="12130">MAVAVHQGNLFRTLISGVIIMGITLWIATQTIGLHTQLAANAGALKTGGMVASMDQGGSPVTWLLIELFTWQNVIGLVVIGAIYFTGVLLTWRRARNFMAAEKAAATQQSQTAS</sequence>